<dbReference type="AlphaFoldDB" id="B8C999"/>
<dbReference type="InterPro" id="IPR036047">
    <property type="entry name" value="F-box-like_dom_sf"/>
</dbReference>
<dbReference type="Proteomes" id="UP000001449">
    <property type="component" value="Chromosome 10"/>
</dbReference>
<sequence>MESDAIIPMKSIAIPRDCISDVDNNNSYAPDCQDLKPHATGPDRLTTSYLPDDALAHILSFLSVPSLLKVRCANFKMRAASSKNNAGWKDHCVNLWSRKVGVCEEARELFDRATKMMLKATDAEEERDPTSSTDDFKNVAFSSSAHKSDESPPTHLRIARASPTIEQDILSMEAYKFSVLDAKHRQEVTLNDLCFDADHNKSGIVWSFRFKESAGSDWTSWDPWWNGRTARKLVFLRNGTILQLNPTGRSRPHTIRNNTPLYDVFSERTVHRNGADIIPPRIEMKWRFVHRPLDLPARPEGAYIRITVGGRDVPTYVVRRSPNGNWGFVLESCWGVYASYELASRVDGVPSNSNNGRRTLRRTRNGSRWVNIDDSDNEQDEVRRRRLRERSRNVRRRIDLFVESTLAPPAFPRTSTAHLCLSLQSVSPIPTNASSPVVEIHIVNPIPTRHWKSEDDHVVLRTWIVSVSTSRDTAALFVAVDRSSTSLSGAPCTSTLILVFTDTTAAPNTVITIL</sequence>
<dbReference type="KEGG" id="tps:THAPSDRAFT_269495"/>
<dbReference type="InParanoid" id="B8C999"/>
<dbReference type="HOGENOM" id="CLU_530540_0_0_1"/>
<feature type="domain" description="F-box" evidence="1">
    <location>
        <begin position="44"/>
        <end position="91"/>
    </location>
</feature>
<dbReference type="GeneID" id="7445863"/>
<dbReference type="eggNOG" id="ENOG502QYMI">
    <property type="taxonomic scope" value="Eukaryota"/>
</dbReference>
<dbReference type="InterPro" id="IPR001810">
    <property type="entry name" value="F-box_dom"/>
</dbReference>
<dbReference type="SMART" id="SM00256">
    <property type="entry name" value="FBOX"/>
    <property type="match status" value="1"/>
</dbReference>
<protein>
    <recommendedName>
        <fullName evidence="1">F-box domain-containing protein</fullName>
    </recommendedName>
</protein>
<dbReference type="RefSeq" id="XP_002292622.1">
    <property type="nucleotide sequence ID" value="XM_002292586.1"/>
</dbReference>
<feature type="non-terminal residue" evidence="2">
    <location>
        <position position="514"/>
    </location>
</feature>
<reference evidence="2 3" key="2">
    <citation type="journal article" date="2008" name="Nature">
        <title>The Phaeodactylum genome reveals the evolutionary history of diatom genomes.</title>
        <authorList>
            <person name="Bowler C."/>
            <person name="Allen A.E."/>
            <person name="Badger J.H."/>
            <person name="Grimwood J."/>
            <person name="Jabbari K."/>
            <person name="Kuo A."/>
            <person name="Maheswari U."/>
            <person name="Martens C."/>
            <person name="Maumus F."/>
            <person name="Otillar R.P."/>
            <person name="Rayko E."/>
            <person name="Salamov A."/>
            <person name="Vandepoele K."/>
            <person name="Beszteri B."/>
            <person name="Gruber A."/>
            <person name="Heijde M."/>
            <person name="Katinka M."/>
            <person name="Mock T."/>
            <person name="Valentin K."/>
            <person name="Verret F."/>
            <person name="Berges J.A."/>
            <person name="Brownlee C."/>
            <person name="Cadoret J.P."/>
            <person name="Chiovitti A."/>
            <person name="Choi C.J."/>
            <person name="Coesel S."/>
            <person name="De Martino A."/>
            <person name="Detter J.C."/>
            <person name="Durkin C."/>
            <person name="Falciatore A."/>
            <person name="Fournet J."/>
            <person name="Haruta M."/>
            <person name="Huysman M.J."/>
            <person name="Jenkins B.D."/>
            <person name="Jiroutova K."/>
            <person name="Jorgensen R.E."/>
            <person name="Joubert Y."/>
            <person name="Kaplan A."/>
            <person name="Kroger N."/>
            <person name="Kroth P.G."/>
            <person name="La Roche J."/>
            <person name="Lindquist E."/>
            <person name="Lommer M."/>
            <person name="Martin-Jezequel V."/>
            <person name="Lopez P.J."/>
            <person name="Lucas S."/>
            <person name="Mangogna M."/>
            <person name="McGinnis K."/>
            <person name="Medlin L.K."/>
            <person name="Montsant A."/>
            <person name="Oudot-Le Secq M.P."/>
            <person name="Napoli C."/>
            <person name="Obornik M."/>
            <person name="Parker M.S."/>
            <person name="Petit J.L."/>
            <person name="Porcel B.M."/>
            <person name="Poulsen N."/>
            <person name="Robison M."/>
            <person name="Rychlewski L."/>
            <person name="Rynearson T.A."/>
            <person name="Schmutz J."/>
            <person name="Shapiro H."/>
            <person name="Siaut M."/>
            <person name="Stanley M."/>
            <person name="Sussman M.R."/>
            <person name="Taylor A.R."/>
            <person name="Vardi A."/>
            <person name="von Dassow P."/>
            <person name="Vyverman W."/>
            <person name="Willis A."/>
            <person name="Wyrwicz L.S."/>
            <person name="Rokhsar D.S."/>
            <person name="Weissenbach J."/>
            <person name="Armbrust E.V."/>
            <person name="Green B.R."/>
            <person name="Van de Peer Y."/>
            <person name="Grigoriev I.V."/>
        </authorList>
    </citation>
    <scope>NUCLEOTIDE SEQUENCE [LARGE SCALE GENOMIC DNA]</scope>
    <source>
        <strain evidence="2 3">CCMP1335</strain>
    </source>
</reference>
<evidence type="ECO:0000313" key="3">
    <source>
        <dbReference type="Proteomes" id="UP000001449"/>
    </source>
</evidence>
<dbReference type="SUPFAM" id="SSF81383">
    <property type="entry name" value="F-box domain"/>
    <property type="match status" value="1"/>
</dbReference>
<dbReference type="Pfam" id="PF00646">
    <property type="entry name" value="F-box"/>
    <property type="match status" value="1"/>
</dbReference>
<name>B8C999_THAPS</name>
<dbReference type="PROSITE" id="PS50181">
    <property type="entry name" value="FBOX"/>
    <property type="match status" value="1"/>
</dbReference>
<proteinExistence type="predicted"/>
<reference evidence="2 3" key="1">
    <citation type="journal article" date="2004" name="Science">
        <title>The genome of the diatom Thalassiosira pseudonana: ecology, evolution, and metabolism.</title>
        <authorList>
            <person name="Armbrust E.V."/>
            <person name="Berges J.A."/>
            <person name="Bowler C."/>
            <person name="Green B.R."/>
            <person name="Martinez D."/>
            <person name="Putnam N.H."/>
            <person name="Zhou S."/>
            <person name="Allen A.E."/>
            <person name="Apt K.E."/>
            <person name="Bechner M."/>
            <person name="Brzezinski M.A."/>
            <person name="Chaal B.K."/>
            <person name="Chiovitti A."/>
            <person name="Davis A.K."/>
            <person name="Demarest M.S."/>
            <person name="Detter J.C."/>
            <person name="Glavina T."/>
            <person name="Goodstein D."/>
            <person name="Hadi M.Z."/>
            <person name="Hellsten U."/>
            <person name="Hildebrand M."/>
            <person name="Jenkins B.D."/>
            <person name="Jurka J."/>
            <person name="Kapitonov V.V."/>
            <person name="Kroger N."/>
            <person name="Lau W.W."/>
            <person name="Lane T.W."/>
            <person name="Larimer F.W."/>
            <person name="Lippmeier J.C."/>
            <person name="Lucas S."/>
            <person name="Medina M."/>
            <person name="Montsant A."/>
            <person name="Obornik M."/>
            <person name="Parker M.S."/>
            <person name="Palenik B."/>
            <person name="Pazour G.J."/>
            <person name="Richardson P.M."/>
            <person name="Rynearson T.A."/>
            <person name="Saito M.A."/>
            <person name="Schwartz D.C."/>
            <person name="Thamatrakoln K."/>
            <person name="Valentin K."/>
            <person name="Vardi A."/>
            <person name="Wilkerson F.P."/>
            <person name="Rokhsar D.S."/>
        </authorList>
    </citation>
    <scope>NUCLEOTIDE SEQUENCE [LARGE SCALE GENOMIC DNA]</scope>
    <source>
        <strain evidence="2 3">CCMP1335</strain>
    </source>
</reference>
<keyword evidence="3" id="KW-1185">Reference proteome</keyword>
<accession>B8C999</accession>
<evidence type="ECO:0000313" key="2">
    <source>
        <dbReference type="EMBL" id="EED89818.1"/>
    </source>
</evidence>
<organism evidence="2 3">
    <name type="scientific">Thalassiosira pseudonana</name>
    <name type="common">Marine diatom</name>
    <name type="synonym">Cyclotella nana</name>
    <dbReference type="NCBI Taxonomy" id="35128"/>
    <lineage>
        <taxon>Eukaryota</taxon>
        <taxon>Sar</taxon>
        <taxon>Stramenopiles</taxon>
        <taxon>Ochrophyta</taxon>
        <taxon>Bacillariophyta</taxon>
        <taxon>Coscinodiscophyceae</taxon>
        <taxon>Thalassiosirophycidae</taxon>
        <taxon>Thalassiosirales</taxon>
        <taxon>Thalassiosiraceae</taxon>
        <taxon>Thalassiosira</taxon>
    </lineage>
</organism>
<evidence type="ECO:0000259" key="1">
    <source>
        <dbReference type="PROSITE" id="PS50181"/>
    </source>
</evidence>
<dbReference type="Gene3D" id="1.20.1280.50">
    <property type="match status" value="1"/>
</dbReference>
<dbReference type="PaxDb" id="35128-Thaps269495"/>
<dbReference type="EMBL" id="CM000646">
    <property type="protein sequence ID" value="EED89818.1"/>
    <property type="molecule type" value="Genomic_DNA"/>
</dbReference>
<gene>
    <name evidence="2" type="ORF">THAPSDRAFT_269495</name>
</gene>